<reference evidence="1" key="1">
    <citation type="submission" date="2020-11" db="EMBL/GenBank/DDBJ databases">
        <authorList>
            <person name="Whiteford S."/>
        </authorList>
    </citation>
    <scope>NUCLEOTIDE SEQUENCE</scope>
</reference>
<protein>
    <submittedName>
        <fullName evidence="1">(diamondback moth) hypothetical protein</fullName>
    </submittedName>
</protein>
<dbReference type="AlphaFoldDB" id="A0A8S4FSF7"/>
<gene>
    <name evidence="1" type="ORF">PLXY2_LOCUS10376</name>
</gene>
<evidence type="ECO:0000313" key="2">
    <source>
        <dbReference type="Proteomes" id="UP000653454"/>
    </source>
</evidence>
<evidence type="ECO:0000313" key="1">
    <source>
        <dbReference type="EMBL" id="CAG9131472.1"/>
    </source>
</evidence>
<comment type="caution">
    <text evidence="1">The sequence shown here is derived from an EMBL/GenBank/DDBJ whole genome shotgun (WGS) entry which is preliminary data.</text>
</comment>
<proteinExistence type="predicted"/>
<dbReference type="EMBL" id="CAJHNJ030000045">
    <property type="protein sequence ID" value="CAG9131472.1"/>
    <property type="molecule type" value="Genomic_DNA"/>
</dbReference>
<organism evidence="1 2">
    <name type="scientific">Plutella xylostella</name>
    <name type="common">Diamondback moth</name>
    <name type="synonym">Plutella maculipennis</name>
    <dbReference type="NCBI Taxonomy" id="51655"/>
    <lineage>
        <taxon>Eukaryota</taxon>
        <taxon>Metazoa</taxon>
        <taxon>Ecdysozoa</taxon>
        <taxon>Arthropoda</taxon>
        <taxon>Hexapoda</taxon>
        <taxon>Insecta</taxon>
        <taxon>Pterygota</taxon>
        <taxon>Neoptera</taxon>
        <taxon>Endopterygota</taxon>
        <taxon>Lepidoptera</taxon>
        <taxon>Glossata</taxon>
        <taxon>Ditrysia</taxon>
        <taxon>Yponomeutoidea</taxon>
        <taxon>Plutellidae</taxon>
        <taxon>Plutella</taxon>
    </lineage>
</organism>
<sequence>MWEIVNRLTGDAFVYRDGWGGISLMFASNQTTRTLMANTTFTLTANGYS</sequence>
<accession>A0A8S4FSF7</accession>
<dbReference type="Proteomes" id="UP000653454">
    <property type="component" value="Unassembled WGS sequence"/>
</dbReference>
<keyword evidence="2" id="KW-1185">Reference proteome</keyword>
<name>A0A8S4FSF7_PLUXY</name>